<dbReference type="InterPro" id="IPR023365">
    <property type="entry name" value="Sortase_dom-sf"/>
</dbReference>
<dbReference type="GO" id="GO:0016787">
    <property type="term" value="F:hydrolase activity"/>
    <property type="evidence" value="ECO:0007669"/>
    <property type="project" value="UniProtKB-KW"/>
</dbReference>
<sequence length="213" mass="22309">MTRRRRAAVFLMVCGLTVCGLGAVAAGWLTWSMTRARPDDAGSLPAGVHRAVSGDAREASAPVRVHGPAGLDAAVVPVAARADGDLALPSDPRTGGWWSLGAQAGAPAGTVLIAGHVDSRRGGLGPFAALHETPVGADVTVTGADAEVRRYRVTARRTYRREKLPTDLFARTGPHRLALLTCAGPYDRGSGRYARNLVLYAAPRPGRLPRPGH</sequence>
<dbReference type="Gene3D" id="2.40.260.10">
    <property type="entry name" value="Sortase"/>
    <property type="match status" value="1"/>
</dbReference>
<keyword evidence="3" id="KW-1185">Reference proteome</keyword>
<name>A0A918EV09_9ACTN</name>
<dbReference type="Pfam" id="PF04203">
    <property type="entry name" value="Sortase"/>
    <property type="match status" value="1"/>
</dbReference>
<evidence type="ECO:0000256" key="1">
    <source>
        <dbReference type="ARBA" id="ARBA00022801"/>
    </source>
</evidence>
<gene>
    <name evidence="2" type="ORF">GCM10010145_52900</name>
</gene>
<dbReference type="Proteomes" id="UP000620156">
    <property type="component" value="Unassembled WGS sequence"/>
</dbReference>
<dbReference type="SUPFAM" id="SSF63817">
    <property type="entry name" value="Sortase"/>
    <property type="match status" value="1"/>
</dbReference>
<proteinExistence type="predicted"/>
<dbReference type="EMBL" id="BMQK01000014">
    <property type="protein sequence ID" value="GGQ76526.1"/>
    <property type="molecule type" value="Genomic_DNA"/>
</dbReference>
<comment type="caution">
    <text evidence="2">The sequence shown here is derived from an EMBL/GenBank/DDBJ whole genome shotgun (WGS) entry which is preliminary data.</text>
</comment>
<evidence type="ECO:0000313" key="3">
    <source>
        <dbReference type="Proteomes" id="UP000620156"/>
    </source>
</evidence>
<reference evidence="2" key="2">
    <citation type="submission" date="2020-09" db="EMBL/GenBank/DDBJ databases">
        <authorList>
            <person name="Sun Q."/>
            <person name="Ohkuma M."/>
        </authorList>
    </citation>
    <scope>NUCLEOTIDE SEQUENCE</scope>
    <source>
        <strain evidence="2">JCM 3131</strain>
    </source>
</reference>
<protein>
    <submittedName>
        <fullName evidence="2">Class F sortase</fullName>
    </submittedName>
</protein>
<reference evidence="2" key="1">
    <citation type="journal article" date="2014" name="Int. J. Syst. Evol. Microbiol.">
        <title>Complete genome sequence of Corynebacterium casei LMG S-19264T (=DSM 44701T), isolated from a smear-ripened cheese.</title>
        <authorList>
            <consortium name="US DOE Joint Genome Institute (JGI-PGF)"/>
            <person name="Walter F."/>
            <person name="Albersmeier A."/>
            <person name="Kalinowski J."/>
            <person name="Ruckert C."/>
        </authorList>
    </citation>
    <scope>NUCLEOTIDE SEQUENCE</scope>
    <source>
        <strain evidence="2">JCM 3131</strain>
    </source>
</reference>
<dbReference type="InterPro" id="IPR005754">
    <property type="entry name" value="Sortase"/>
</dbReference>
<dbReference type="CDD" id="cd05829">
    <property type="entry name" value="Sortase_F"/>
    <property type="match status" value="1"/>
</dbReference>
<accession>A0A918EV09</accession>
<dbReference type="InterPro" id="IPR042001">
    <property type="entry name" value="Sortase_F"/>
</dbReference>
<keyword evidence="1" id="KW-0378">Hydrolase</keyword>
<evidence type="ECO:0000313" key="2">
    <source>
        <dbReference type="EMBL" id="GGQ76526.1"/>
    </source>
</evidence>
<organism evidence="2 3">
    <name type="scientific">Streptomyces ruber</name>
    <dbReference type="NCBI Taxonomy" id="83378"/>
    <lineage>
        <taxon>Bacteria</taxon>
        <taxon>Bacillati</taxon>
        <taxon>Actinomycetota</taxon>
        <taxon>Actinomycetes</taxon>
        <taxon>Kitasatosporales</taxon>
        <taxon>Streptomycetaceae</taxon>
        <taxon>Streptomyces</taxon>
    </lineage>
</organism>
<dbReference type="AlphaFoldDB" id="A0A918EV09"/>
<dbReference type="RefSeq" id="WP_189219359.1">
    <property type="nucleotide sequence ID" value="NZ_BMQK01000014.1"/>
</dbReference>